<sequence>MERPRFANASATFRPVLEHIAPGATNTAKQLPRSWYNLTLQIKSI</sequence>
<evidence type="ECO:0000313" key="3">
    <source>
        <dbReference type="Proteomes" id="UP001189756"/>
    </source>
</evidence>
<keyword evidence="4" id="KW-1185">Reference proteome</keyword>
<organism evidence="1 3">
    <name type="scientific">Ralstonia thomasii</name>
    <dbReference type="NCBI Taxonomy" id="3058596"/>
    <lineage>
        <taxon>Bacteria</taxon>
        <taxon>Pseudomonadati</taxon>
        <taxon>Pseudomonadota</taxon>
        <taxon>Betaproteobacteria</taxon>
        <taxon>Burkholderiales</taxon>
        <taxon>Burkholderiaceae</taxon>
        <taxon>Ralstonia</taxon>
    </lineage>
</organism>
<reference evidence="1 4" key="1">
    <citation type="submission" date="2023-07" db="EMBL/GenBank/DDBJ databases">
        <authorList>
            <person name="Peeters C."/>
        </authorList>
    </citation>
    <scope>NUCLEOTIDE SEQUENCE</scope>
    <source>
        <strain evidence="2 4">LMG 18095</strain>
        <strain evidence="1">R-77560</strain>
    </source>
</reference>
<comment type="caution">
    <text evidence="1">The sequence shown here is derived from an EMBL/GenBank/DDBJ whole genome shotgun (WGS) entry which is preliminary data.</text>
</comment>
<dbReference type="AlphaFoldDB" id="A0AAD2BMW7"/>
<gene>
    <name evidence="2" type="ORF">LMG18095_02296</name>
    <name evidence="1" type="ORF">R77560_01816</name>
</gene>
<dbReference type="Proteomes" id="UP001189773">
    <property type="component" value="Unassembled WGS sequence"/>
</dbReference>
<accession>A0AAD2BMW7</accession>
<dbReference type="EMBL" id="CATZAZ010000003">
    <property type="protein sequence ID" value="CAJ0789126.1"/>
    <property type="molecule type" value="Genomic_DNA"/>
</dbReference>
<protein>
    <submittedName>
        <fullName evidence="1">Uncharacterized protein</fullName>
    </submittedName>
</protein>
<name>A0AAD2BMW7_9RALS</name>
<dbReference type="EMBL" id="CATZAR010000005">
    <property type="protein sequence ID" value="CAJ0792301.1"/>
    <property type="molecule type" value="Genomic_DNA"/>
</dbReference>
<evidence type="ECO:0000313" key="1">
    <source>
        <dbReference type="EMBL" id="CAJ0789126.1"/>
    </source>
</evidence>
<evidence type="ECO:0000313" key="4">
    <source>
        <dbReference type="Proteomes" id="UP001189773"/>
    </source>
</evidence>
<proteinExistence type="predicted"/>
<dbReference type="Proteomes" id="UP001189756">
    <property type="component" value="Unassembled WGS sequence"/>
</dbReference>
<evidence type="ECO:0000313" key="2">
    <source>
        <dbReference type="EMBL" id="CAJ0792301.1"/>
    </source>
</evidence>